<dbReference type="Proteomes" id="UP000231586">
    <property type="component" value="Unassembled WGS sequence"/>
</dbReference>
<evidence type="ECO:0000313" key="3">
    <source>
        <dbReference type="Proteomes" id="UP000231586"/>
    </source>
</evidence>
<dbReference type="RefSeq" id="WP_245859129.1">
    <property type="nucleotide sequence ID" value="NZ_PGTZ01000008.1"/>
</dbReference>
<protein>
    <submittedName>
        <fullName evidence="2">Uncharacterized protein</fullName>
    </submittedName>
</protein>
<sequence length="214" mass="22793">MMHETTGSSDVDLTRARGVQRFRAAERAVGRIVGVWLTTAGQVRSLERALTLSQDRSSLDAEQDAAVQGFVRRLALLTPSDRDAVARLLPAVAARPSEPLRSGPYLASVQGATHRWYQADPGRSDAAREVEMLVGAAEPPCDRLAALLRVLGDEPLPADEGVLMQAWGVVDALATPVEPDAVMGLARAEGSLRAVTGDSTRPAALRRHEGRGDG</sequence>
<dbReference type="EMBL" id="PGTZ01000008">
    <property type="protein sequence ID" value="PJI93237.1"/>
    <property type="molecule type" value="Genomic_DNA"/>
</dbReference>
<evidence type="ECO:0000256" key="1">
    <source>
        <dbReference type="SAM" id="MobiDB-lite"/>
    </source>
</evidence>
<dbReference type="AlphaFoldDB" id="A0A2M8WQQ1"/>
<feature type="region of interest" description="Disordered" evidence="1">
    <location>
        <begin position="193"/>
        <end position="214"/>
    </location>
</feature>
<proteinExistence type="predicted"/>
<gene>
    <name evidence="2" type="ORF">CLV34_1802</name>
</gene>
<comment type="caution">
    <text evidence="2">The sequence shown here is derived from an EMBL/GenBank/DDBJ whole genome shotgun (WGS) entry which is preliminary data.</text>
</comment>
<accession>A0A2M8WQQ1</accession>
<reference evidence="2 3" key="1">
    <citation type="submission" date="2017-11" db="EMBL/GenBank/DDBJ databases">
        <title>Genomic Encyclopedia of Archaeal and Bacterial Type Strains, Phase II (KMG-II): From Individual Species to Whole Genera.</title>
        <authorList>
            <person name="Goeker M."/>
        </authorList>
    </citation>
    <scope>NUCLEOTIDE SEQUENCE [LARGE SCALE GENOMIC DNA]</scope>
    <source>
        <strain evidence="2 3">DSM 22413</strain>
    </source>
</reference>
<name>A0A2M8WQQ1_9MICO</name>
<keyword evidence="3" id="KW-1185">Reference proteome</keyword>
<evidence type="ECO:0000313" key="2">
    <source>
        <dbReference type="EMBL" id="PJI93237.1"/>
    </source>
</evidence>
<organism evidence="2 3">
    <name type="scientific">Luteimicrobium subarcticum</name>
    <dbReference type="NCBI Taxonomy" id="620910"/>
    <lineage>
        <taxon>Bacteria</taxon>
        <taxon>Bacillati</taxon>
        <taxon>Actinomycetota</taxon>
        <taxon>Actinomycetes</taxon>
        <taxon>Micrococcales</taxon>
        <taxon>Luteimicrobium</taxon>
    </lineage>
</organism>